<dbReference type="SUPFAM" id="SSF101874">
    <property type="entry name" value="YceI-like"/>
    <property type="match status" value="1"/>
</dbReference>
<dbReference type="OrthoDB" id="9811006at2"/>
<dbReference type="AlphaFoldDB" id="A0A1H4B8K4"/>
<dbReference type="EMBL" id="FNRA01000003">
    <property type="protein sequence ID" value="SEA44493.1"/>
    <property type="molecule type" value="Genomic_DNA"/>
</dbReference>
<dbReference type="InterPro" id="IPR007372">
    <property type="entry name" value="Lipid/polyisoprenoid-bd_YceI"/>
</dbReference>
<dbReference type="PANTHER" id="PTHR34406:SF1">
    <property type="entry name" value="PROTEIN YCEI"/>
    <property type="match status" value="1"/>
</dbReference>
<feature type="chain" id="PRO_5011731048" evidence="1">
    <location>
        <begin position="23"/>
        <end position="192"/>
    </location>
</feature>
<protein>
    <submittedName>
        <fullName evidence="3">Polyisoprenoid-binding protein YceI</fullName>
    </submittedName>
</protein>
<dbReference type="Proteomes" id="UP000198850">
    <property type="component" value="Unassembled WGS sequence"/>
</dbReference>
<organism evidence="3 4">
    <name type="scientific">Pedobacter hartonius</name>
    <dbReference type="NCBI Taxonomy" id="425514"/>
    <lineage>
        <taxon>Bacteria</taxon>
        <taxon>Pseudomonadati</taxon>
        <taxon>Bacteroidota</taxon>
        <taxon>Sphingobacteriia</taxon>
        <taxon>Sphingobacteriales</taxon>
        <taxon>Sphingobacteriaceae</taxon>
        <taxon>Pedobacter</taxon>
    </lineage>
</organism>
<feature type="domain" description="Lipid/polyisoprenoid-binding YceI-like" evidence="2">
    <location>
        <begin position="25"/>
        <end position="190"/>
    </location>
</feature>
<evidence type="ECO:0000313" key="4">
    <source>
        <dbReference type="Proteomes" id="UP000198850"/>
    </source>
</evidence>
<keyword evidence="4" id="KW-1185">Reference proteome</keyword>
<keyword evidence="1" id="KW-0732">Signal</keyword>
<gene>
    <name evidence="3" type="ORF">SAMN05443550_103248</name>
</gene>
<feature type="signal peptide" evidence="1">
    <location>
        <begin position="1"/>
        <end position="22"/>
    </location>
</feature>
<evidence type="ECO:0000259" key="2">
    <source>
        <dbReference type="SMART" id="SM00867"/>
    </source>
</evidence>
<sequence>MKKLFVLLFAASAALTSFKATAQDTWTADKAHSKLGFSITHMMVSDVEGSFRSFESTILSSKPDFSDAVVNLSADVNSVNTEDDKRDGHLKSADFFDAEKYPKLTFKSTSVKKVSANKYKVNGNLTLHGVTKAVVLDAVLRGTTVNQAKKTVAGFKVTGTLKRADYALGAKYPNAMLSDEIILTANTEFVKN</sequence>
<dbReference type="InterPro" id="IPR036761">
    <property type="entry name" value="TTHA0802/YceI-like_sf"/>
</dbReference>
<dbReference type="STRING" id="425514.SAMN05443550_103248"/>
<dbReference type="RefSeq" id="WP_090555885.1">
    <property type="nucleotide sequence ID" value="NZ_FNRA01000003.1"/>
</dbReference>
<evidence type="ECO:0000313" key="3">
    <source>
        <dbReference type="EMBL" id="SEA44493.1"/>
    </source>
</evidence>
<dbReference type="Gene3D" id="2.40.128.110">
    <property type="entry name" value="Lipid/polyisoprenoid-binding, YceI-like"/>
    <property type="match status" value="1"/>
</dbReference>
<dbReference type="SMART" id="SM00867">
    <property type="entry name" value="YceI"/>
    <property type="match status" value="1"/>
</dbReference>
<proteinExistence type="predicted"/>
<dbReference type="PANTHER" id="PTHR34406">
    <property type="entry name" value="PROTEIN YCEI"/>
    <property type="match status" value="1"/>
</dbReference>
<name>A0A1H4B8K4_9SPHI</name>
<dbReference type="Pfam" id="PF04264">
    <property type="entry name" value="YceI"/>
    <property type="match status" value="1"/>
</dbReference>
<accession>A0A1H4B8K4</accession>
<reference evidence="3 4" key="1">
    <citation type="submission" date="2016-10" db="EMBL/GenBank/DDBJ databases">
        <authorList>
            <person name="de Groot N.N."/>
        </authorList>
    </citation>
    <scope>NUCLEOTIDE SEQUENCE [LARGE SCALE GENOMIC DNA]</scope>
    <source>
        <strain evidence="3 4">DSM 19033</strain>
    </source>
</reference>
<evidence type="ECO:0000256" key="1">
    <source>
        <dbReference type="SAM" id="SignalP"/>
    </source>
</evidence>